<evidence type="ECO:0000313" key="2">
    <source>
        <dbReference type="EMBL" id="EZG45090.1"/>
    </source>
</evidence>
<dbReference type="EMBL" id="AFNH02001041">
    <property type="protein sequence ID" value="EZG45090.1"/>
    <property type="molecule type" value="Genomic_DNA"/>
</dbReference>
<dbReference type="Pfam" id="PF13177">
    <property type="entry name" value="DNA_pol3_delta2"/>
    <property type="match status" value="1"/>
</dbReference>
<dbReference type="OMA" id="QCFELGT"/>
<dbReference type="VEuPathDB" id="CryptoDB:GNI_140660"/>
<gene>
    <name evidence="2" type="ORF">GNI_140660</name>
</gene>
<dbReference type="InterPro" id="IPR050238">
    <property type="entry name" value="DNA_Rep/Repair_Clamp_Loader"/>
</dbReference>
<dbReference type="RefSeq" id="XP_011132553.1">
    <property type="nucleotide sequence ID" value="XM_011134251.1"/>
</dbReference>
<protein>
    <submittedName>
        <fullName evidence="2">DNA replication factor C subunit Rfc5</fullName>
    </submittedName>
</protein>
<dbReference type="GO" id="GO:0005663">
    <property type="term" value="C:DNA replication factor C complex"/>
    <property type="evidence" value="ECO:0007669"/>
    <property type="project" value="TreeGrafter"/>
</dbReference>
<dbReference type="InterPro" id="IPR027417">
    <property type="entry name" value="P-loop_NTPase"/>
</dbReference>
<accession>A0A023B0B0</accession>
<keyword evidence="3" id="KW-1185">Reference proteome</keyword>
<reference evidence="2" key="1">
    <citation type="submission" date="2013-12" db="EMBL/GenBank/DDBJ databases">
        <authorList>
            <person name="Omoto C.K."/>
            <person name="Sibley D."/>
            <person name="Venepally P."/>
            <person name="Hadjithomas M."/>
            <person name="Karamycheva S."/>
            <person name="Brunk B."/>
            <person name="Roos D."/>
            <person name="Caler E."/>
            <person name="Lorenzi H."/>
        </authorList>
    </citation>
    <scope>NUCLEOTIDE SEQUENCE</scope>
</reference>
<dbReference type="GO" id="GO:0003689">
    <property type="term" value="F:DNA clamp loader activity"/>
    <property type="evidence" value="ECO:0007669"/>
    <property type="project" value="TreeGrafter"/>
</dbReference>
<dbReference type="eggNOG" id="KOG2035">
    <property type="taxonomic scope" value="Eukaryota"/>
</dbReference>
<dbReference type="GeneID" id="22914979"/>
<dbReference type="Proteomes" id="UP000019763">
    <property type="component" value="Unassembled WGS sequence"/>
</dbReference>
<dbReference type="SUPFAM" id="SSF48019">
    <property type="entry name" value="post-AAA+ oligomerization domain-like"/>
    <property type="match status" value="1"/>
</dbReference>
<keyword evidence="1" id="KW-0235">DNA replication</keyword>
<evidence type="ECO:0000313" key="3">
    <source>
        <dbReference type="Proteomes" id="UP000019763"/>
    </source>
</evidence>
<dbReference type="OrthoDB" id="761538at2759"/>
<dbReference type="PANTHER" id="PTHR11669">
    <property type="entry name" value="REPLICATION FACTOR C / DNA POLYMERASE III GAMMA-TAU SUBUNIT"/>
    <property type="match status" value="1"/>
</dbReference>
<name>A0A023B0B0_GRENI</name>
<dbReference type="SUPFAM" id="SSF52540">
    <property type="entry name" value="P-loop containing nucleoside triphosphate hydrolases"/>
    <property type="match status" value="1"/>
</dbReference>
<dbReference type="InterPro" id="IPR008921">
    <property type="entry name" value="DNA_pol3_clamp-load_cplx_C"/>
</dbReference>
<proteinExistence type="predicted"/>
<dbReference type="Pfam" id="PF22534">
    <property type="entry name" value="RFC_C"/>
    <property type="match status" value="1"/>
</dbReference>
<dbReference type="GO" id="GO:0003677">
    <property type="term" value="F:DNA binding"/>
    <property type="evidence" value="ECO:0007669"/>
    <property type="project" value="InterPro"/>
</dbReference>
<dbReference type="Gene3D" id="3.40.50.300">
    <property type="entry name" value="P-loop containing nucleotide triphosphate hydrolases"/>
    <property type="match status" value="1"/>
</dbReference>
<dbReference type="Gene3D" id="1.20.272.10">
    <property type="match status" value="1"/>
</dbReference>
<dbReference type="GO" id="GO:0005634">
    <property type="term" value="C:nucleus"/>
    <property type="evidence" value="ECO:0007669"/>
    <property type="project" value="TreeGrafter"/>
</dbReference>
<evidence type="ECO:0000256" key="1">
    <source>
        <dbReference type="ARBA" id="ARBA00022705"/>
    </source>
</evidence>
<sequence length="327" mass="36299">MMMWVDEFAPKSLAELDFHKPVTEMLERIASLKDVPHLLFHGPSGAGKCTRARLLLKALYGDGAALTKKETVQVDSKLEFNVYGSIYHTEIYCSDLGFKDRQCVQTLIKGLAGLGSSAGFGSGKPKCRVFMLHEAHTLTLAAQASLRRTMERYSSTSRFFLLTERLSSLIAPLRSRCICIRVPAPDASMVEMALRKTPAAKKTVTALAATERNMRRAFVRAQLINIRGTNGGKLDWEHSVDQIVLSLRKPSIEAFLNCRNQLQEAYAHGIDGQLLLETLADRLILEVAENNRPLLAKAAAFYSQTMAQGSKEVFHLEGFIAHCLCLK</sequence>
<dbReference type="AlphaFoldDB" id="A0A023B0B0"/>
<dbReference type="GO" id="GO:0006281">
    <property type="term" value="P:DNA repair"/>
    <property type="evidence" value="ECO:0007669"/>
    <property type="project" value="TreeGrafter"/>
</dbReference>
<dbReference type="GO" id="GO:0006261">
    <property type="term" value="P:DNA-templated DNA replication"/>
    <property type="evidence" value="ECO:0007669"/>
    <property type="project" value="TreeGrafter"/>
</dbReference>
<comment type="caution">
    <text evidence="2">The sequence shown here is derived from an EMBL/GenBank/DDBJ whole genome shotgun (WGS) entry which is preliminary data.</text>
</comment>
<dbReference type="PANTHER" id="PTHR11669:SF1">
    <property type="entry name" value="REPLICATION FACTOR C SUBUNIT 3"/>
    <property type="match status" value="1"/>
</dbReference>
<organism evidence="2 3">
    <name type="scientific">Gregarina niphandrodes</name>
    <name type="common">Septate eugregarine</name>
    <dbReference type="NCBI Taxonomy" id="110365"/>
    <lineage>
        <taxon>Eukaryota</taxon>
        <taxon>Sar</taxon>
        <taxon>Alveolata</taxon>
        <taxon>Apicomplexa</taxon>
        <taxon>Conoidasida</taxon>
        <taxon>Gregarinasina</taxon>
        <taxon>Eugregarinorida</taxon>
        <taxon>Gregarinidae</taxon>
        <taxon>Gregarina</taxon>
    </lineage>
</organism>